<dbReference type="GO" id="GO:0065002">
    <property type="term" value="P:intracellular protein transmembrane transport"/>
    <property type="evidence" value="ECO:0007669"/>
    <property type="project" value="TreeGrafter"/>
</dbReference>
<proteinExistence type="inferred from homology"/>
<keyword evidence="4 10" id="KW-1003">Cell membrane</keyword>
<dbReference type="GO" id="GO:0015450">
    <property type="term" value="F:protein-transporting ATPase activity"/>
    <property type="evidence" value="ECO:0007669"/>
    <property type="project" value="UniProtKB-UniRule"/>
</dbReference>
<keyword evidence="6 10" id="KW-0653">Protein transport</keyword>
<evidence type="ECO:0000256" key="6">
    <source>
        <dbReference type="ARBA" id="ARBA00022927"/>
    </source>
</evidence>
<gene>
    <name evidence="12" type="ORF">BHYOB78_03110</name>
</gene>
<reference evidence="13" key="2">
    <citation type="journal article" date="2017" name="Genome Announc.">
        <title>Correction for Mirajkar et al., Complete Genome Sequence of Brachyspira hyodysenteriae Type Strain B78 (ATCC 27164).</title>
        <authorList>
            <person name="Mirajkar N.S."/>
            <person name="Johnson T.J."/>
            <person name="Gebhart C.J."/>
        </authorList>
    </citation>
    <scope>NUCLEOTIDE SEQUENCE [LARGE SCALE GENOMIC DNA]</scope>
    <source>
        <strain evidence="13">B78</strain>
    </source>
</reference>
<dbReference type="GO" id="GO:0043952">
    <property type="term" value="P:protein transport by the Sec complex"/>
    <property type="evidence" value="ECO:0007669"/>
    <property type="project" value="TreeGrafter"/>
</dbReference>
<feature type="region of interest" description="Disordered" evidence="11">
    <location>
        <begin position="84"/>
        <end position="120"/>
    </location>
</feature>
<reference evidence="13" key="1">
    <citation type="journal article" date="2016" name="Genome Announc.">
        <title>Complete Genome Sequence of Brachyspira hyodysenteriae Type Strain B78 (ATCC 27164).</title>
        <authorList>
            <person name="Mirajkar N.S."/>
            <person name="Johnson T.J."/>
            <person name="Gebhart C.J."/>
        </authorList>
    </citation>
    <scope>NUCLEOTIDE SEQUENCE [LARGE SCALE GENOMIC DNA]</scope>
    <source>
        <strain evidence="13">B78</strain>
    </source>
</reference>
<comment type="function">
    <text evidence="10">Involved in protein export. Participates in an early event of protein translocation.</text>
</comment>
<evidence type="ECO:0000256" key="1">
    <source>
        <dbReference type="ARBA" id="ARBA00004651"/>
    </source>
</evidence>
<comment type="similarity">
    <text evidence="2 10">Belongs to the SecG family.</text>
</comment>
<evidence type="ECO:0000256" key="10">
    <source>
        <dbReference type="RuleBase" id="RU365087"/>
    </source>
</evidence>
<keyword evidence="3 10" id="KW-0813">Transport</keyword>
<dbReference type="InterPro" id="IPR004692">
    <property type="entry name" value="SecG"/>
</dbReference>
<dbReference type="OrthoDB" id="308298at2"/>
<dbReference type="Pfam" id="PF03840">
    <property type="entry name" value="SecG"/>
    <property type="match status" value="1"/>
</dbReference>
<evidence type="ECO:0000313" key="12">
    <source>
        <dbReference type="EMBL" id="ANN62884.1"/>
    </source>
</evidence>
<dbReference type="GO" id="GO:0009306">
    <property type="term" value="P:protein secretion"/>
    <property type="evidence" value="ECO:0007669"/>
    <property type="project" value="UniProtKB-UniRule"/>
</dbReference>
<feature type="compositionally biased region" description="Low complexity" evidence="11">
    <location>
        <begin position="84"/>
        <end position="110"/>
    </location>
</feature>
<keyword evidence="7 10" id="KW-1133">Transmembrane helix</keyword>
<dbReference type="KEGG" id="bhd:BHYOB78_03110"/>
<feature type="transmembrane region" description="Helical" evidence="10">
    <location>
        <begin position="49"/>
        <end position="72"/>
    </location>
</feature>
<keyword evidence="5 10" id="KW-0812">Transmembrane</keyword>
<keyword evidence="13" id="KW-1185">Reference proteome</keyword>
<evidence type="ECO:0000256" key="5">
    <source>
        <dbReference type="ARBA" id="ARBA00022692"/>
    </source>
</evidence>
<keyword evidence="9 10" id="KW-0472">Membrane</keyword>
<evidence type="ECO:0000313" key="13">
    <source>
        <dbReference type="Proteomes" id="UP000092328"/>
    </source>
</evidence>
<dbReference type="AlphaFoldDB" id="A0A3B6VQL2"/>
<evidence type="ECO:0000256" key="4">
    <source>
        <dbReference type="ARBA" id="ARBA00022475"/>
    </source>
</evidence>
<dbReference type="PANTHER" id="PTHR34182">
    <property type="entry name" value="PROTEIN-EXPORT MEMBRANE PROTEIN SECG"/>
    <property type="match status" value="1"/>
</dbReference>
<protein>
    <recommendedName>
        <fullName evidence="10">Protein-export membrane protein SecG</fullName>
    </recommendedName>
</protein>
<dbReference type="PANTHER" id="PTHR34182:SF1">
    <property type="entry name" value="PROTEIN-EXPORT MEMBRANE PROTEIN SECG"/>
    <property type="match status" value="1"/>
</dbReference>
<feature type="transmembrane region" description="Helical" evidence="10">
    <location>
        <begin position="6"/>
        <end position="28"/>
    </location>
</feature>
<evidence type="ECO:0000256" key="8">
    <source>
        <dbReference type="ARBA" id="ARBA00023010"/>
    </source>
</evidence>
<organism evidence="12 13">
    <name type="scientific">Brachyspira hyodysenteriae ATCC 27164</name>
    <dbReference type="NCBI Taxonomy" id="1266923"/>
    <lineage>
        <taxon>Bacteria</taxon>
        <taxon>Pseudomonadati</taxon>
        <taxon>Spirochaetota</taxon>
        <taxon>Spirochaetia</taxon>
        <taxon>Brachyspirales</taxon>
        <taxon>Brachyspiraceae</taxon>
        <taxon>Brachyspira</taxon>
    </lineage>
</organism>
<evidence type="ECO:0000256" key="11">
    <source>
        <dbReference type="SAM" id="MobiDB-lite"/>
    </source>
</evidence>
<dbReference type="Proteomes" id="UP000092328">
    <property type="component" value="Chromosome"/>
</dbReference>
<dbReference type="EMBL" id="CP015910">
    <property type="protein sequence ID" value="ANN62884.1"/>
    <property type="molecule type" value="Genomic_DNA"/>
</dbReference>
<accession>A0A3B6VQL2</accession>
<name>A0A3B6VQL2_BRAHO</name>
<dbReference type="RefSeq" id="WP_020064119.1">
    <property type="nucleotide sequence ID" value="NZ_CP015910.2"/>
</dbReference>
<evidence type="ECO:0000256" key="9">
    <source>
        <dbReference type="ARBA" id="ARBA00023136"/>
    </source>
</evidence>
<evidence type="ECO:0000256" key="2">
    <source>
        <dbReference type="ARBA" id="ARBA00008445"/>
    </source>
</evidence>
<evidence type="ECO:0000256" key="3">
    <source>
        <dbReference type="ARBA" id="ARBA00022448"/>
    </source>
</evidence>
<evidence type="ECO:0000256" key="7">
    <source>
        <dbReference type="ARBA" id="ARBA00022989"/>
    </source>
</evidence>
<comment type="subcellular location">
    <subcellularLocation>
        <location evidence="1 10">Cell membrane</location>
        <topology evidence="1 10">Multi-pass membrane protein</topology>
    </subcellularLocation>
</comment>
<dbReference type="GO" id="GO:0005886">
    <property type="term" value="C:plasma membrane"/>
    <property type="evidence" value="ECO:0007669"/>
    <property type="project" value="UniProtKB-SubCell"/>
</dbReference>
<sequence>MNALLTLGIIVYSIICVLLILIIIIQGGKAEGLFSSAQANVLGSQRGNALSKATTFLSTIFVVGALLISVAISTQKTAFENVTNTPANTTTTQQQQPAAPLTAPTNTAAPIENTNTVSNQ</sequence>
<keyword evidence="8 10" id="KW-0811">Translocation</keyword>